<dbReference type="CDD" id="cd18577">
    <property type="entry name" value="ABC_6TM_Pgp_ABCB1_D1_like"/>
    <property type="match status" value="1"/>
</dbReference>
<sequence>MATTSFESKATSEHPDSIDHSKQNEHVRQVGWKLLFSFTTRRHIPLLFGALLVATIAAATQPANAVLFGLLFRKFADYGAGNISGAELLHKTSEYCIYLTAVCAVCLVASSLNCTLFMSFGELQVRSARERVFNALLGKNIEWYDTRENGIAAYLPSLQSQVRDLQLATSVPLGECVQTGVVAMSALAVALYFSWDLALVTLCTMPIIYLVMTFFGGRLSKHAHNHTESLEQALKYVTTAVANIETVKSFNADRVELQRYTDVIARAGALHRRIANFRSAQIGFVSFYTLSIFFQGFLYGSYLVRSGKSNPGDVVTTFWTSLMAMNAISQFLPQMVVLQKGKVAAERLRTTEARISGSDRNETTMRGIQPEGCTGRIKFKNVSFSYPTRPQELALRNVNITFEAGRTTFVVGRSGSGKSTLSQLLVRFYAPMDGQVLLDGMSLNILDLQWLRDNITLVEQHSVLFQGSIRDNIALGNRNGAPLQNDINEATDMAALQSVLKDLPDGLNTVVGPKGNSLSGGQRQRVALARARIRDTPILILDESTSALDYATRNRVVDSIRGWRKGKTTIIITHDVTQILPTDYVFVMDCAQVVDEGERSVLETQVDSPFRTFLTAETEASQESDNSTDAEIDDVISAYSNQWAPSPRASMISQLGANIITPFMSSGRTSFYRRSMMVTPDVPYVDLEKELTSRRSSLSSVDLEAGVENIGMRPLPTRIGSQREERRRSGMPLPRHGPRVRMPSHAAQSPSRTRSTHASPSSSSSASPALQQPPEEPTHTLPKRRARFLGRSRRSRETPSPAVVDSLSVVQILKTVWPNLDWHSRASLLFALCCTLLHAGVTPTFAYVFAQLLSTFFRAADAYQQALMYSLIILGIAIVDGLSCYGFQYLFDSCAQTWANNIKGEAMRRILLQPREFFDREENGISRIAECLDGFAEEARNLPGQFVGQTIVVVVMLIIAVVWALISCWKLTLVAFATVPIIFVVFKAYNAISSRWETRSNEADEQVGQVLHETFANIRTVRCLVLEEHFRTKYNVRTEAALKIGFKRAIYTGSVFGINFTAVFFVAALLFWFGAYLLSLPEFSVTAILQTFTILLLSCSHATFVVNCIPQIQIARDAGSRLLRLARLPITSHELIGTSQLHFVGDIVFKDTSFAYPTRPDHQVLRNVSMTIPQGSSVAIVGSSGSGKSTIASLLLKLYSTPNSGITISGRPISHLHTASLRSRVALVSQTPVLFPGSIAENIAYGLSPGSVTNGRIRAAAEAAGIAEFVESLSEGYRTVVGEGGTALSGGQAQRVAIARALVREPDVLVLDEATSALDVESAGVIRETVLKLVRGDVWIEDKEIKWRWSSGGKGKDAVRDGGRHMTVIIITHSKEMMAIAEHIVVLDKGTVVQEGGYGTLMRRRNGAFNRLLRGQSMAVESTPYRSWYREQLEKKRDEREGDQDGQGDGEKREFGEAF</sequence>
<keyword evidence="5" id="KW-0067">ATP-binding</keyword>
<dbReference type="EMBL" id="MU006561">
    <property type="protein sequence ID" value="KAF2751990.1"/>
    <property type="molecule type" value="Genomic_DNA"/>
</dbReference>
<feature type="transmembrane region" description="Helical" evidence="9">
    <location>
        <begin position="199"/>
        <end position="217"/>
    </location>
</feature>
<dbReference type="FunFam" id="3.40.50.300:FF:000604">
    <property type="entry name" value="ABC transporter B family member 28"/>
    <property type="match status" value="1"/>
</dbReference>
<dbReference type="GO" id="GO:0016887">
    <property type="term" value="F:ATP hydrolysis activity"/>
    <property type="evidence" value="ECO:0007669"/>
    <property type="project" value="InterPro"/>
</dbReference>
<feature type="transmembrane region" description="Helical" evidence="9">
    <location>
        <begin position="314"/>
        <end position="332"/>
    </location>
</feature>
<evidence type="ECO:0000256" key="1">
    <source>
        <dbReference type="ARBA" id="ARBA00004141"/>
    </source>
</evidence>
<feature type="transmembrane region" description="Helical" evidence="9">
    <location>
        <begin position="97"/>
        <end position="121"/>
    </location>
</feature>
<dbReference type="SMART" id="SM00382">
    <property type="entry name" value="AAA"/>
    <property type="match status" value="2"/>
</dbReference>
<evidence type="ECO:0000256" key="3">
    <source>
        <dbReference type="ARBA" id="ARBA00022692"/>
    </source>
</evidence>
<dbReference type="InterPro" id="IPR036640">
    <property type="entry name" value="ABC1_TM_sf"/>
</dbReference>
<dbReference type="GO" id="GO:0015421">
    <property type="term" value="F:ABC-type oligopeptide transporter activity"/>
    <property type="evidence" value="ECO:0007669"/>
    <property type="project" value="TreeGrafter"/>
</dbReference>
<dbReference type="PROSITE" id="PS50893">
    <property type="entry name" value="ABC_TRANSPORTER_2"/>
    <property type="match status" value="2"/>
</dbReference>
<accession>A0A6A6VQX9</accession>
<dbReference type="Gene3D" id="1.20.1560.10">
    <property type="entry name" value="ABC transporter type 1, transmembrane domain"/>
    <property type="match status" value="2"/>
</dbReference>
<feature type="transmembrane region" description="Helical" evidence="9">
    <location>
        <begin position="1049"/>
        <end position="1075"/>
    </location>
</feature>
<dbReference type="PANTHER" id="PTHR43394:SF15">
    <property type="entry name" value="ALPHA-FACTOR-TRANSPORTING ATPASE"/>
    <property type="match status" value="1"/>
</dbReference>
<feature type="compositionally biased region" description="Basic and acidic residues" evidence="8">
    <location>
        <begin position="1449"/>
        <end position="1459"/>
    </location>
</feature>
<keyword evidence="7 9" id="KW-0472">Membrane</keyword>
<dbReference type="InterPro" id="IPR039421">
    <property type="entry name" value="Type_1_exporter"/>
</dbReference>
<feature type="compositionally biased region" description="Low complexity" evidence="8">
    <location>
        <begin position="749"/>
        <end position="769"/>
    </location>
</feature>
<dbReference type="PROSITE" id="PS50929">
    <property type="entry name" value="ABC_TM1F"/>
    <property type="match status" value="2"/>
</dbReference>
<organism evidence="12 13">
    <name type="scientific">Sporormia fimetaria CBS 119925</name>
    <dbReference type="NCBI Taxonomy" id="1340428"/>
    <lineage>
        <taxon>Eukaryota</taxon>
        <taxon>Fungi</taxon>
        <taxon>Dikarya</taxon>
        <taxon>Ascomycota</taxon>
        <taxon>Pezizomycotina</taxon>
        <taxon>Dothideomycetes</taxon>
        <taxon>Pleosporomycetidae</taxon>
        <taxon>Pleosporales</taxon>
        <taxon>Sporormiaceae</taxon>
        <taxon>Sporormia</taxon>
    </lineage>
</organism>
<dbReference type="PROSITE" id="PS00211">
    <property type="entry name" value="ABC_TRANSPORTER_1"/>
    <property type="match status" value="1"/>
</dbReference>
<feature type="transmembrane region" description="Helical" evidence="9">
    <location>
        <begin position="972"/>
        <end position="989"/>
    </location>
</feature>
<evidence type="ECO:0000313" key="13">
    <source>
        <dbReference type="Proteomes" id="UP000799440"/>
    </source>
</evidence>
<gene>
    <name evidence="12" type="ORF">M011DRAFT_454845</name>
</gene>
<keyword evidence="12" id="KW-0378">Hydrolase</keyword>
<dbReference type="GO" id="GO:0090374">
    <property type="term" value="P:oligopeptide export from mitochondrion"/>
    <property type="evidence" value="ECO:0007669"/>
    <property type="project" value="TreeGrafter"/>
</dbReference>
<feature type="compositionally biased region" description="Basic and acidic residues" evidence="8">
    <location>
        <begin position="10"/>
        <end position="22"/>
    </location>
</feature>
<dbReference type="InterPro" id="IPR017871">
    <property type="entry name" value="ABC_transporter-like_CS"/>
</dbReference>
<feature type="transmembrane region" description="Helical" evidence="9">
    <location>
        <begin position="1087"/>
        <end position="1106"/>
    </location>
</feature>
<feature type="region of interest" description="Disordered" evidence="8">
    <location>
        <begin position="712"/>
        <end position="800"/>
    </location>
</feature>
<comment type="subcellular location">
    <subcellularLocation>
        <location evidence="1">Membrane</location>
        <topology evidence="1">Multi-pass membrane protein</topology>
    </subcellularLocation>
</comment>
<name>A0A6A6VQX9_9PLEO</name>
<keyword evidence="4" id="KW-0547">Nucleotide-binding</keyword>
<feature type="region of interest" description="Disordered" evidence="8">
    <location>
        <begin position="1431"/>
        <end position="1459"/>
    </location>
</feature>
<feature type="domain" description="ABC transporter" evidence="10">
    <location>
        <begin position="377"/>
        <end position="615"/>
    </location>
</feature>
<feature type="transmembrane region" description="Helical" evidence="9">
    <location>
        <begin position="862"/>
        <end position="882"/>
    </location>
</feature>
<proteinExistence type="predicted"/>
<evidence type="ECO:0000256" key="6">
    <source>
        <dbReference type="ARBA" id="ARBA00022989"/>
    </source>
</evidence>
<keyword evidence="6 9" id="KW-1133">Transmembrane helix</keyword>
<keyword evidence="2" id="KW-0813">Transport</keyword>
<feature type="transmembrane region" description="Helical" evidence="9">
    <location>
        <begin position="173"/>
        <end position="193"/>
    </location>
</feature>
<dbReference type="InterPro" id="IPR003593">
    <property type="entry name" value="AAA+_ATPase"/>
</dbReference>
<feature type="domain" description="ABC transporter" evidence="10">
    <location>
        <begin position="1147"/>
        <end position="1414"/>
    </location>
</feature>
<dbReference type="InterPro" id="IPR011527">
    <property type="entry name" value="ABC1_TM_dom"/>
</dbReference>
<dbReference type="Pfam" id="PF00005">
    <property type="entry name" value="ABC_tran"/>
    <property type="match status" value="2"/>
</dbReference>
<keyword evidence="13" id="KW-1185">Reference proteome</keyword>
<feature type="transmembrane region" description="Helical" evidence="9">
    <location>
        <begin position="946"/>
        <end position="966"/>
    </location>
</feature>
<dbReference type="InterPro" id="IPR003439">
    <property type="entry name" value="ABC_transporter-like_ATP-bd"/>
</dbReference>
<dbReference type="Gene3D" id="3.40.50.300">
    <property type="entry name" value="P-loop containing nucleotide triphosphate hydrolases"/>
    <property type="match status" value="3"/>
</dbReference>
<reference evidence="12" key="1">
    <citation type="journal article" date="2020" name="Stud. Mycol.">
        <title>101 Dothideomycetes genomes: a test case for predicting lifestyles and emergence of pathogens.</title>
        <authorList>
            <person name="Haridas S."/>
            <person name="Albert R."/>
            <person name="Binder M."/>
            <person name="Bloem J."/>
            <person name="Labutti K."/>
            <person name="Salamov A."/>
            <person name="Andreopoulos B."/>
            <person name="Baker S."/>
            <person name="Barry K."/>
            <person name="Bills G."/>
            <person name="Bluhm B."/>
            <person name="Cannon C."/>
            <person name="Castanera R."/>
            <person name="Culley D."/>
            <person name="Daum C."/>
            <person name="Ezra D."/>
            <person name="Gonzalez J."/>
            <person name="Henrissat B."/>
            <person name="Kuo A."/>
            <person name="Liang C."/>
            <person name="Lipzen A."/>
            <person name="Lutzoni F."/>
            <person name="Magnuson J."/>
            <person name="Mondo S."/>
            <person name="Nolan M."/>
            <person name="Ohm R."/>
            <person name="Pangilinan J."/>
            <person name="Park H.-J."/>
            <person name="Ramirez L."/>
            <person name="Alfaro M."/>
            <person name="Sun H."/>
            <person name="Tritt A."/>
            <person name="Yoshinaga Y."/>
            <person name="Zwiers L.-H."/>
            <person name="Turgeon B."/>
            <person name="Goodwin S."/>
            <person name="Spatafora J."/>
            <person name="Crous P."/>
            <person name="Grigoriev I."/>
        </authorList>
    </citation>
    <scope>NUCLEOTIDE SEQUENCE</scope>
    <source>
        <strain evidence="12">CBS 119925</strain>
    </source>
</reference>
<protein>
    <submittedName>
        <fullName evidence="12">P-loop containing nucleoside triphosphate hydrolase protein</fullName>
    </submittedName>
</protein>
<evidence type="ECO:0000259" key="11">
    <source>
        <dbReference type="PROSITE" id="PS50929"/>
    </source>
</evidence>
<dbReference type="FunFam" id="3.40.50.300:FF:001471">
    <property type="entry name" value="P-loop containing nucleoside triphosphate hydrolase protein"/>
    <property type="match status" value="1"/>
</dbReference>
<evidence type="ECO:0000313" key="12">
    <source>
        <dbReference type="EMBL" id="KAF2751990.1"/>
    </source>
</evidence>
<evidence type="ECO:0000256" key="4">
    <source>
        <dbReference type="ARBA" id="ARBA00022741"/>
    </source>
</evidence>
<keyword evidence="3 9" id="KW-0812">Transmembrane</keyword>
<evidence type="ECO:0000259" key="10">
    <source>
        <dbReference type="PROSITE" id="PS50893"/>
    </source>
</evidence>
<feature type="region of interest" description="Disordered" evidence="8">
    <location>
        <begin position="1"/>
        <end position="22"/>
    </location>
</feature>
<evidence type="ECO:0000256" key="8">
    <source>
        <dbReference type="SAM" id="MobiDB-lite"/>
    </source>
</evidence>
<dbReference type="GO" id="GO:0005524">
    <property type="term" value="F:ATP binding"/>
    <property type="evidence" value="ECO:0007669"/>
    <property type="project" value="UniProtKB-KW"/>
</dbReference>
<dbReference type="InterPro" id="IPR027417">
    <property type="entry name" value="P-loop_NTPase"/>
</dbReference>
<dbReference type="OrthoDB" id="6500128at2759"/>
<feature type="compositionally biased region" description="Basic and acidic residues" evidence="8">
    <location>
        <begin position="1431"/>
        <end position="1440"/>
    </location>
</feature>
<dbReference type="Pfam" id="PF00664">
    <property type="entry name" value="ABC_membrane"/>
    <property type="match status" value="2"/>
</dbReference>
<evidence type="ECO:0000256" key="5">
    <source>
        <dbReference type="ARBA" id="ARBA00022840"/>
    </source>
</evidence>
<feature type="transmembrane region" description="Helical" evidence="9">
    <location>
        <begin position="46"/>
        <end position="72"/>
    </location>
</feature>
<feature type="transmembrane region" description="Helical" evidence="9">
    <location>
        <begin position="282"/>
        <end position="302"/>
    </location>
</feature>
<evidence type="ECO:0000256" key="7">
    <source>
        <dbReference type="ARBA" id="ARBA00023136"/>
    </source>
</evidence>
<dbReference type="PANTHER" id="PTHR43394">
    <property type="entry name" value="ATP-DEPENDENT PERMEASE MDL1, MITOCHONDRIAL"/>
    <property type="match status" value="1"/>
</dbReference>
<feature type="transmembrane region" description="Helical" evidence="9">
    <location>
        <begin position="828"/>
        <end position="850"/>
    </location>
</feature>
<feature type="domain" description="ABC transmembrane type-1" evidence="11">
    <location>
        <begin position="829"/>
        <end position="1113"/>
    </location>
</feature>
<feature type="compositionally biased region" description="Basic residues" evidence="8">
    <location>
        <begin position="781"/>
        <end position="794"/>
    </location>
</feature>
<evidence type="ECO:0000256" key="2">
    <source>
        <dbReference type="ARBA" id="ARBA00022448"/>
    </source>
</evidence>
<dbReference type="GO" id="GO:0005743">
    <property type="term" value="C:mitochondrial inner membrane"/>
    <property type="evidence" value="ECO:0007669"/>
    <property type="project" value="TreeGrafter"/>
</dbReference>
<dbReference type="Proteomes" id="UP000799440">
    <property type="component" value="Unassembled WGS sequence"/>
</dbReference>
<feature type="domain" description="ABC transmembrane type-1" evidence="11">
    <location>
        <begin position="48"/>
        <end position="340"/>
    </location>
</feature>
<dbReference type="SUPFAM" id="SSF90123">
    <property type="entry name" value="ABC transporter transmembrane region"/>
    <property type="match status" value="2"/>
</dbReference>
<dbReference type="CDD" id="cd18578">
    <property type="entry name" value="ABC_6TM_Pgp_ABCB1_D2_like"/>
    <property type="match status" value="1"/>
</dbReference>
<dbReference type="SUPFAM" id="SSF52540">
    <property type="entry name" value="P-loop containing nucleoside triphosphate hydrolases"/>
    <property type="match status" value="3"/>
</dbReference>
<evidence type="ECO:0000256" key="9">
    <source>
        <dbReference type="SAM" id="Phobius"/>
    </source>
</evidence>